<proteinExistence type="predicted"/>
<evidence type="ECO:0000313" key="1">
    <source>
        <dbReference type="EMBL" id="KAF2787827.1"/>
    </source>
</evidence>
<protein>
    <submittedName>
        <fullName evidence="1">Uncharacterized protein</fullName>
    </submittedName>
</protein>
<keyword evidence="2" id="KW-1185">Reference proteome</keyword>
<dbReference type="EMBL" id="MU002275">
    <property type="protein sequence ID" value="KAF2787827.1"/>
    <property type="molecule type" value="Genomic_DNA"/>
</dbReference>
<dbReference type="Proteomes" id="UP000799757">
    <property type="component" value="Unassembled WGS sequence"/>
</dbReference>
<sequence length="202" mass="22879">MDCYMNIRVALRISANNPVFALAEADAPTPRASIILRFAPSCKFSFVWTHLEFVGDKSWLFRLLKPLHLWREPANRSLMNRCRVVHHSTRTTRHDRASPSRSLRSNLDFELTIAATHPRVSIAHICLSSSGATLMPRFFLHYASCQLPSPVALPSCLGSNISRHTQGHWYGNEMQQCKAFPLQFSAAANENSLLPEWHLVTI</sequence>
<dbReference type="AlphaFoldDB" id="A0A6A6WVR2"/>
<gene>
    <name evidence="1" type="ORF">K505DRAFT_120967</name>
</gene>
<name>A0A6A6WVR2_9PLEO</name>
<evidence type="ECO:0000313" key="2">
    <source>
        <dbReference type="Proteomes" id="UP000799757"/>
    </source>
</evidence>
<organism evidence="1 2">
    <name type="scientific">Melanomma pulvis-pyrius CBS 109.77</name>
    <dbReference type="NCBI Taxonomy" id="1314802"/>
    <lineage>
        <taxon>Eukaryota</taxon>
        <taxon>Fungi</taxon>
        <taxon>Dikarya</taxon>
        <taxon>Ascomycota</taxon>
        <taxon>Pezizomycotina</taxon>
        <taxon>Dothideomycetes</taxon>
        <taxon>Pleosporomycetidae</taxon>
        <taxon>Pleosporales</taxon>
        <taxon>Melanommataceae</taxon>
        <taxon>Melanomma</taxon>
    </lineage>
</organism>
<reference evidence="1" key="1">
    <citation type="journal article" date="2020" name="Stud. Mycol.">
        <title>101 Dothideomycetes genomes: a test case for predicting lifestyles and emergence of pathogens.</title>
        <authorList>
            <person name="Haridas S."/>
            <person name="Albert R."/>
            <person name="Binder M."/>
            <person name="Bloem J."/>
            <person name="Labutti K."/>
            <person name="Salamov A."/>
            <person name="Andreopoulos B."/>
            <person name="Baker S."/>
            <person name="Barry K."/>
            <person name="Bills G."/>
            <person name="Bluhm B."/>
            <person name="Cannon C."/>
            <person name="Castanera R."/>
            <person name="Culley D."/>
            <person name="Daum C."/>
            <person name="Ezra D."/>
            <person name="Gonzalez J."/>
            <person name="Henrissat B."/>
            <person name="Kuo A."/>
            <person name="Liang C."/>
            <person name="Lipzen A."/>
            <person name="Lutzoni F."/>
            <person name="Magnuson J."/>
            <person name="Mondo S."/>
            <person name="Nolan M."/>
            <person name="Ohm R."/>
            <person name="Pangilinan J."/>
            <person name="Park H.-J."/>
            <person name="Ramirez L."/>
            <person name="Alfaro M."/>
            <person name="Sun H."/>
            <person name="Tritt A."/>
            <person name="Yoshinaga Y."/>
            <person name="Zwiers L.-H."/>
            <person name="Turgeon B."/>
            <person name="Goodwin S."/>
            <person name="Spatafora J."/>
            <person name="Crous P."/>
            <person name="Grigoriev I."/>
        </authorList>
    </citation>
    <scope>NUCLEOTIDE SEQUENCE</scope>
    <source>
        <strain evidence="1">CBS 109.77</strain>
    </source>
</reference>
<accession>A0A6A6WVR2</accession>